<sequence length="12" mass="1430">MLDQLTKEPLKN</sequence>
<accession>A0A2P2QZ68</accession>
<protein>
    <submittedName>
        <fullName evidence="1">Uncharacterized protein</fullName>
    </submittedName>
</protein>
<organism evidence="1">
    <name type="scientific">Rhizophora mucronata</name>
    <name type="common">Asiatic mangrove</name>
    <dbReference type="NCBI Taxonomy" id="61149"/>
    <lineage>
        <taxon>Eukaryota</taxon>
        <taxon>Viridiplantae</taxon>
        <taxon>Streptophyta</taxon>
        <taxon>Embryophyta</taxon>
        <taxon>Tracheophyta</taxon>
        <taxon>Spermatophyta</taxon>
        <taxon>Magnoliopsida</taxon>
        <taxon>eudicotyledons</taxon>
        <taxon>Gunneridae</taxon>
        <taxon>Pentapetalae</taxon>
        <taxon>rosids</taxon>
        <taxon>fabids</taxon>
        <taxon>Malpighiales</taxon>
        <taxon>Rhizophoraceae</taxon>
        <taxon>Rhizophora</taxon>
    </lineage>
</organism>
<evidence type="ECO:0000313" key="1">
    <source>
        <dbReference type="EMBL" id="MBX72298.1"/>
    </source>
</evidence>
<reference evidence="1" key="1">
    <citation type="submission" date="2018-02" db="EMBL/GenBank/DDBJ databases">
        <title>Rhizophora mucronata_Transcriptome.</title>
        <authorList>
            <person name="Meera S.P."/>
            <person name="Sreeshan A."/>
            <person name="Augustine A."/>
        </authorList>
    </citation>
    <scope>NUCLEOTIDE SEQUENCE</scope>
    <source>
        <tissue evidence="1">Leaf</tissue>
    </source>
</reference>
<name>A0A2P2QZ68_RHIMU</name>
<dbReference type="EMBL" id="GGEC01091814">
    <property type="protein sequence ID" value="MBX72298.1"/>
    <property type="molecule type" value="Transcribed_RNA"/>
</dbReference>
<proteinExistence type="predicted"/>